<feature type="transmembrane region" description="Helical" evidence="5">
    <location>
        <begin position="243"/>
        <end position="261"/>
    </location>
</feature>
<feature type="transmembrane region" description="Helical" evidence="5">
    <location>
        <begin position="282"/>
        <end position="301"/>
    </location>
</feature>
<organism evidence="6 7">
    <name type="scientific">Candidatus Chloroploca mongolica</name>
    <dbReference type="NCBI Taxonomy" id="2528176"/>
    <lineage>
        <taxon>Bacteria</taxon>
        <taxon>Bacillati</taxon>
        <taxon>Chloroflexota</taxon>
        <taxon>Chloroflexia</taxon>
        <taxon>Chloroflexales</taxon>
        <taxon>Chloroflexineae</taxon>
        <taxon>Oscillochloridaceae</taxon>
        <taxon>Candidatus Chloroploca</taxon>
    </lineage>
</organism>
<evidence type="ECO:0000313" key="6">
    <source>
        <dbReference type="EMBL" id="MBP1466629.1"/>
    </source>
</evidence>
<keyword evidence="4 5" id="KW-0472">Membrane</keyword>
<protein>
    <recommendedName>
        <fullName evidence="8">Energy-coupling factor transporter transmembrane protein EcfT</fullName>
    </recommendedName>
</protein>
<evidence type="ECO:0000313" key="7">
    <source>
        <dbReference type="Proteomes" id="UP001193081"/>
    </source>
</evidence>
<feature type="transmembrane region" description="Helical" evidence="5">
    <location>
        <begin position="140"/>
        <end position="162"/>
    </location>
</feature>
<evidence type="ECO:0000256" key="3">
    <source>
        <dbReference type="ARBA" id="ARBA00022989"/>
    </source>
</evidence>
<evidence type="ECO:0000256" key="2">
    <source>
        <dbReference type="ARBA" id="ARBA00022692"/>
    </source>
</evidence>
<evidence type="ECO:0008006" key="8">
    <source>
        <dbReference type="Google" id="ProtNLM"/>
    </source>
</evidence>
<keyword evidence="2 5" id="KW-0812">Transmembrane</keyword>
<feature type="transmembrane region" description="Helical" evidence="5">
    <location>
        <begin position="84"/>
        <end position="105"/>
    </location>
</feature>
<feature type="transmembrane region" description="Helical" evidence="5">
    <location>
        <begin position="321"/>
        <end position="338"/>
    </location>
</feature>
<evidence type="ECO:0000256" key="4">
    <source>
        <dbReference type="ARBA" id="ARBA00023136"/>
    </source>
</evidence>
<dbReference type="RefSeq" id="WP_135478605.1">
    <property type="nucleotide sequence ID" value="NZ_SIJK02000021.1"/>
</dbReference>
<dbReference type="InterPro" id="IPR003339">
    <property type="entry name" value="ABC/ECF_trnsptr_transmembrane"/>
</dbReference>
<evidence type="ECO:0000256" key="1">
    <source>
        <dbReference type="ARBA" id="ARBA00004141"/>
    </source>
</evidence>
<gene>
    <name evidence="6" type="ORF">EYB53_013015</name>
</gene>
<feature type="transmembrane region" description="Helical" evidence="5">
    <location>
        <begin position="112"/>
        <end position="134"/>
    </location>
</feature>
<dbReference type="CDD" id="cd16914">
    <property type="entry name" value="EcfT"/>
    <property type="match status" value="1"/>
</dbReference>
<keyword evidence="3 5" id="KW-1133">Transmembrane helix</keyword>
<evidence type="ECO:0000256" key="5">
    <source>
        <dbReference type="SAM" id="Phobius"/>
    </source>
</evidence>
<dbReference type="EMBL" id="SIJK02000021">
    <property type="protein sequence ID" value="MBP1466629.1"/>
    <property type="molecule type" value="Genomic_DNA"/>
</dbReference>
<comment type="subcellular location">
    <subcellularLocation>
        <location evidence="1">Membrane</location>
        <topology evidence="1">Multi-pass membrane protein</topology>
    </subcellularLocation>
</comment>
<comment type="caution">
    <text evidence="6">The sequence shown here is derived from an EMBL/GenBank/DDBJ whole genome shotgun (WGS) entry which is preliminary data.</text>
</comment>
<dbReference type="Pfam" id="PF02361">
    <property type="entry name" value="CbiQ"/>
    <property type="match status" value="1"/>
</dbReference>
<reference evidence="6 7" key="1">
    <citation type="submission" date="2021-03" db="EMBL/GenBank/DDBJ databases">
        <authorList>
            <person name="Grouzdev D.S."/>
        </authorList>
    </citation>
    <scope>NUCLEOTIDE SEQUENCE [LARGE SCALE GENOMIC DNA]</scope>
    <source>
        <strain evidence="6 7">M50-1</strain>
    </source>
</reference>
<dbReference type="Proteomes" id="UP001193081">
    <property type="component" value="Unassembled WGS sequence"/>
</dbReference>
<name>A0ABS4DB25_9CHLR</name>
<feature type="transmembrane region" description="Helical" evidence="5">
    <location>
        <begin position="59"/>
        <end position="78"/>
    </location>
</feature>
<keyword evidence="7" id="KW-1185">Reference proteome</keyword>
<feature type="transmembrane region" description="Helical" evidence="5">
    <location>
        <begin position="220"/>
        <end position="237"/>
    </location>
</feature>
<accession>A0ABS4DB25</accession>
<feature type="transmembrane region" description="Helical" evidence="5">
    <location>
        <begin position="7"/>
        <end position="25"/>
    </location>
</feature>
<proteinExistence type="predicted"/>
<sequence>MTPRSLLLVHPVTWTIWLGTTLLTVSLTRNPLYLLLLLFGLTLVAETERPTGRATPLDPIFFAVIAVSFGALFNAATIRYGDTVLVALPASWWLIGGPITLEAVVFGMINGLVLSALVAGFGAFGTAMPISALISLVPRAFYPLAVVMSVAVTYVPLTIRLAGQVREAQQLRGHQVRVWRDGLPLLLPLLIGGLERALQLAEAMAARGFAADPPSNQVRMMLVGGLAALFAGLLLQFAWGQVVAASLTLLIGTGLILWALRESGQQAPRTRYRVYRRGIRDMMVLLGAGLTLIAVLAPWPGRASLAYTPYPTLQMPIFEPLLALALMGLLMPVAVRLGDHYLP</sequence>